<dbReference type="AlphaFoldDB" id="A0A386WPQ0"/>
<dbReference type="PANTHER" id="PTHR42794:SF2">
    <property type="entry name" value="ABC TRANSPORTER ATP-BINDING PROTEIN"/>
    <property type="match status" value="1"/>
</dbReference>
<dbReference type="InterPro" id="IPR003439">
    <property type="entry name" value="ABC_transporter-like_ATP-bd"/>
</dbReference>
<feature type="domain" description="ABC transporter" evidence="3">
    <location>
        <begin position="3"/>
        <end position="231"/>
    </location>
</feature>
<dbReference type="Gene3D" id="3.40.50.300">
    <property type="entry name" value="P-loop containing nucleotide triphosphate hydrolases"/>
    <property type="match status" value="1"/>
</dbReference>
<sequence length="252" mass="27068">MPLRVTDLQVRLDGRTVVASATVLCNAGEVVAVVGPNGSGKTSLLRAVYRALRPAAGAVHVGDDDVWRTGARAMARVLTALPQERPTDVDLTVAEVVGLGRLPHHGGREEHRAAVAAAMTSADVAHLAGRRFSHLSGGERQRVLLARVLAQRTGVLVLDEPTNHLDVAHQLQTLRLVRDRQMTTLAALHDLNLAAEYADRIVLLERGSVVAAGPAEQVLQPELVRRVFGVSSQLTRHPATGRAHLFVWDGEP</sequence>
<dbReference type="GO" id="GO:0016887">
    <property type="term" value="F:ATP hydrolysis activity"/>
    <property type="evidence" value="ECO:0007669"/>
    <property type="project" value="InterPro"/>
</dbReference>
<dbReference type="PROSITE" id="PS00211">
    <property type="entry name" value="ABC_TRANSPORTER_1"/>
    <property type="match status" value="1"/>
</dbReference>
<accession>A0A386WPQ0</accession>
<evidence type="ECO:0000313" key="4">
    <source>
        <dbReference type="EMBL" id="AYF30013.1"/>
    </source>
</evidence>
<dbReference type="EMBL" id="CP024087">
    <property type="protein sequence ID" value="AYF30013.1"/>
    <property type="molecule type" value="Genomic_DNA"/>
</dbReference>
<dbReference type="InterPro" id="IPR017871">
    <property type="entry name" value="ABC_transporter-like_CS"/>
</dbReference>
<reference evidence="4 5" key="1">
    <citation type="submission" date="2017-10" db="EMBL/GenBank/DDBJ databases">
        <title>Integration of genomic and chemical information greatly accelerates assignment of the full stereostructure of myelolactone, a potent inhibitor of myeloma from a marine-derived Micromonospora.</title>
        <authorList>
            <person name="Kim M.C."/>
            <person name="Machado H."/>
            <person name="Jensen P.R."/>
            <person name="Fenical W."/>
        </authorList>
    </citation>
    <scope>NUCLEOTIDE SEQUENCE [LARGE SCALE GENOMIC DNA]</scope>
    <source>
        <strain evidence="4 5">CNY-010</strain>
    </source>
</reference>
<name>A0A386WPQ0_9ACTN</name>
<dbReference type="GO" id="GO:0005524">
    <property type="term" value="F:ATP binding"/>
    <property type="evidence" value="ECO:0007669"/>
    <property type="project" value="UniProtKB-KW"/>
</dbReference>
<evidence type="ECO:0000313" key="5">
    <source>
        <dbReference type="Proteomes" id="UP000267804"/>
    </source>
</evidence>
<keyword evidence="2 4" id="KW-0067">ATP-binding</keyword>
<dbReference type="PANTHER" id="PTHR42794">
    <property type="entry name" value="HEMIN IMPORT ATP-BINDING PROTEIN HMUV"/>
    <property type="match status" value="1"/>
</dbReference>
<dbReference type="InterPro" id="IPR027417">
    <property type="entry name" value="P-loop_NTPase"/>
</dbReference>
<keyword evidence="1" id="KW-0547">Nucleotide-binding</keyword>
<dbReference type="SUPFAM" id="SSF52540">
    <property type="entry name" value="P-loop containing nucleoside triphosphate hydrolases"/>
    <property type="match status" value="1"/>
</dbReference>
<protein>
    <submittedName>
        <fullName evidence="4">ABC transporter ATP-binding protein</fullName>
    </submittedName>
</protein>
<dbReference type="KEGG" id="mtua:CSH63_21610"/>
<evidence type="ECO:0000256" key="1">
    <source>
        <dbReference type="ARBA" id="ARBA00022741"/>
    </source>
</evidence>
<dbReference type="Proteomes" id="UP000267804">
    <property type="component" value="Chromosome"/>
</dbReference>
<dbReference type="PROSITE" id="PS50893">
    <property type="entry name" value="ABC_TRANSPORTER_2"/>
    <property type="match status" value="1"/>
</dbReference>
<organism evidence="4 5">
    <name type="scientific">Micromonospora tulbaghiae</name>
    <dbReference type="NCBI Taxonomy" id="479978"/>
    <lineage>
        <taxon>Bacteria</taxon>
        <taxon>Bacillati</taxon>
        <taxon>Actinomycetota</taxon>
        <taxon>Actinomycetes</taxon>
        <taxon>Micromonosporales</taxon>
        <taxon>Micromonosporaceae</taxon>
        <taxon>Micromonospora</taxon>
    </lineage>
</organism>
<evidence type="ECO:0000259" key="3">
    <source>
        <dbReference type="PROSITE" id="PS50893"/>
    </source>
</evidence>
<dbReference type="SMART" id="SM00382">
    <property type="entry name" value="AAA"/>
    <property type="match status" value="1"/>
</dbReference>
<evidence type="ECO:0000256" key="2">
    <source>
        <dbReference type="ARBA" id="ARBA00022840"/>
    </source>
</evidence>
<dbReference type="CDD" id="cd03214">
    <property type="entry name" value="ABC_Iron-Siderophores_B12_Hemin"/>
    <property type="match status" value="1"/>
</dbReference>
<proteinExistence type="predicted"/>
<dbReference type="Pfam" id="PF00005">
    <property type="entry name" value="ABC_tran"/>
    <property type="match status" value="1"/>
</dbReference>
<dbReference type="InterPro" id="IPR003593">
    <property type="entry name" value="AAA+_ATPase"/>
</dbReference>
<gene>
    <name evidence="4" type="ORF">CSH63_21610</name>
</gene>